<gene>
    <name evidence="2" type="ORF">DFP79_2818</name>
</gene>
<dbReference type="Pfam" id="PF00685">
    <property type="entry name" value="Sulfotransfer_1"/>
    <property type="match status" value="1"/>
</dbReference>
<keyword evidence="2" id="KW-0808">Transferase</keyword>
<evidence type="ECO:0000313" key="3">
    <source>
        <dbReference type="Proteomes" id="UP000294656"/>
    </source>
</evidence>
<dbReference type="InterPro" id="IPR000863">
    <property type="entry name" value="Sulfotransferase_dom"/>
</dbReference>
<reference evidence="2 3" key="1">
    <citation type="submission" date="2019-03" db="EMBL/GenBank/DDBJ databases">
        <title>Genomic Encyclopedia of Type Strains, Phase III (KMG-III): the genomes of soil and plant-associated and newly described type strains.</title>
        <authorList>
            <person name="Whitman W."/>
        </authorList>
    </citation>
    <scope>NUCLEOTIDE SEQUENCE [LARGE SCALE GENOMIC DNA]</scope>
    <source>
        <strain evidence="2 3">CECT 7378</strain>
    </source>
</reference>
<accession>A0A4R6M5A1</accession>
<feature type="domain" description="Sulfotransferase" evidence="1">
    <location>
        <begin position="147"/>
        <end position="293"/>
    </location>
</feature>
<dbReference type="EMBL" id="SNXC01000014">
    <property type="protein sequence ID" value="TDO96246.1"/>
    <property type="molecule type" value="Genomic_DNA"/>
</dbReference>
<proteinExistence type="predicted"/>
<dbReference type="RefSeq" id="WP_133504545.1">
    <property type="nucleotide sequence ID" value="NZ_SNXC01000014.1"/>
</dbReference>
<sequence>MSIEQRIILSGQPRSGYALLNSIIHKIKLISGSLNDCEERQAAQNILNDNDLNLYNCYLDALSKSGYDEKDIIINGEFRSINGGPQWFDSEGNYFVRKYIGIMGKGDILITHKVPSVLAYRSDTLHSHEYPRTLLNLSKNHFHFASIRNPLDIFNSANHSINALSSEYIQSNQHLGDEESIRLSISLSKFSDLKLCEGLISHQKKYWDEFLDIKENYYCVHWEQLITDPIMTISGICEYLGVLLTLEQKASIWKSMDHKNTFLYHRHNFRVNKGVIGDWKHNLVNEHLELFKSYGFNHILDELGYQKIEHFRESDYNEKQKIISKSIRNGAPLVVRDEMLATFAFNKSNIDVSKYKFYTGTWQKNSKIERATFNDDSLFVELTSSSSDLIDHAFKKLNNNNMSNQNEHTSEFIEKLVSNLKEHASIALWGISYDFENLQRALPRGILEAENVQLYDQLEAGLILKNKKIHTSQELASFDGKVFAIPTHEATIESMISFAKRNHFIKQLIWNEVHHESI</sequence>
<dbReference type="Proteomes" id="UP000294656">
    <property type="component" value="Unassembled WGS sequence"/>
</dbReference>
<evidence type="ECO:0000313" key="2">
    <source>
        <dbReference type="EMBL" id="TDO96246.1"/>
    </source>
</evidence>
<dbReference type="AlphaFoldDB" id="A0A4R6M5A1"/>
<name>A0A4R6M5A1_9GAMM</name>
<dbReference type="GO" id="GO:0008146">
    <property type="term" value="F:sulfotransferase activity"/>
    <property type="evidence" value="ECO:0007669"/>
    <property type="project" value="InterPro"/>
</dbReference>
<dbReference type="Gene3D" id="3.40.50.300">
    <property type="entry name" value="P-loop containing nucleotide triphosphate hydrolases"/>
    <property type="match status" value="1"/>
</dbReference>
<organism evidence="2 3">
    <name type="scientific">Marinomonas balearica</name>
    <dbReference type="NCBI Taxonomy" id="491947"/>
    <lineage>
        <taxon>Bacteria</taxon>
        <taxon>Pseudomonadati</taxon>
        <taxon>Pseudomonadota</taxon>
        <taxon>Gammaproteobacteria</taxon>
        <taxon>Oceanospirillales</taxon>
        <taxon>Oceanospirillaceae</taxon>
        <taxon>Marinomonas</taxon>
    </lineage>
</organism>
<dbReference type="InterPro" id="IPR027417">
    <property type="entry name" value="P-loop_NTPase"/>
</dbReference>
<dbReference type="OrthoDB" id="9804504at2"/>
<keyword evidence="3" id="KW-1185">Reference proteome</keyword>
<evidence type="ECO:0000259" key="1">
    <source>
        <dbReference type="Pfam" id="PF00685"/>
    </source>
</evidence>
<protein>
    <submittedName>
        <fullName evidence="2">Sulfotransferase domain-containing protein</fullName>
    </submittedName>
</protein>
<comment type="caution">
    <text evidence="2">The sequence shown here is derived from an EMBL/GenBank/DDBJ whole genome shotgun (WGS) entry which is preliminary data.</text>
</comment>
<dbReference type="SUPFAM" id="SSF52540">
    <property type="entry name" value="P-loop containing nucleoside triphosphate hydrolases"/>
    <property type="match status" value="1"/>
</dbReference>